<keyword evidence="2" id="KW-1185">Reference proteome</keyword>
<proteinExistence type="predicted"/>
<name>A0A8H7R9E5_9FUNG</name>
<dbReference type="Proteomes" id="UP000603453">
    <property type="component" value="Unassembled WGS sequence"/>
</dbReference>
<accession>A0A8H7R9E5</accession>
<reference evidence="1" key="1">
    <citation type="submission" date="2020-12" db="EMBL/GenBank/DDBJ databases">
        <title>Metabolic potential, ecology and presence of endohyphal bacteria is reflected in genomic diversity of Mucoromycotina.</title>
        <authorList>
            <person name="Muszewska A."/>
            <person name="Okrasinska A."/>
            <person name="Steczkiewicz K."/>
            <person name="Drgas O."/>
            <person name="Orlowska M."/>
            <person name="Perlinska-Lenart U."/>
            <person name="Aleksandrzak-Piekarczyk T."/>
            <person name="Szatraj K."/>
            <person name="Zielenkiewicz U."/>
            <person name="Pilsyk S."/>
            <person name="Malc E."/>
            <person name="Mieczkowski P."/>
            <person name="Kruszewska J.S."/>
            <person name="Biernat P."/>
            <person name="Pawlowska J."/>
        </authorList>
    </citation>
    <scope>NUCLEOTIDE SEQUENCE</scope>
    <source>
        <strain evidence="1">WA0000017839</strain>
    </source>
</reference>
<evidence type="ECO:0000313" key="1">
    <source>
        <dbReference type="EMBL" id="KAG2206320.1"/>
    </source>
</evidence>
<evidence type="ECO:0000313" key="2">
    <source>
        <dbReference type="Proteomes" id="UP000603453"/>
    </source>
</evidence>
<protein>
    <submittedName>
        <fullName evidence="1">Uncharacterized protein</fullName>
    </submittedName>
</protein>
<sequence length="87" mass="10513">CRHSLPSYYHRYKDDLTKSTNLQEQIIITNQRQLIQYLNKVYRSGQPVDSDMYEQKQMSMKQIYSETVVITDLFDEKTSRSFRPAWQ</sequence>
<dbReference type="AlphaFoldDB" id="A0A8H7R9E5"/>
<dbReference type="EMBL" id="JAEPRD010000031">
    <property type="protein sequence ID" value="KAG2206320.1"/>
    <property type="molecule type" value="Genomic_DNA"/>
</dbReference>
<organism evidence="1 2">
    <name type="scientific">Mucor saturninus</name>
    <dbReference type="NCBI Taxonomy" id="64648"/>
    <lineage>
        <taxon>Eukaryota</taxon>
        <taxon>Fungi</taxon>
        <taxon>Fungi incertae sedis</taxon>
        <taxon>Mucoromycota</taxon>
        <taxon>Mucoromycotina</taxon>
        <taxon>Mucoromycetes</taxon>
        <taxon>Mucorales</taxon>
        <taxon>Mucorineae</taxon>
        <taxon>Mucoraceae</taxon>
        <taxon>Mucor</taxon>
    </lineage>
</organism>
<feature type="non-terminal residue" evidence="1">
    <location>
        <position position="87"/>
    </location>
</feature>
<comment type="caution">
    <text evidence="1">The sequence shown here is derived from an EMBL/GenBank/DDBJ whole genome shotgun (WGS) entry which is preliminary data.</text>
</comment>
<gene>
    <name evidence="1" type="ORF">INT47_007334</name>
</gene>
<dbReference type="OrthoDB" id="2275666at2759"/>